<feature type="region of interest" description="Disordered" evidence="1">
    <location>
        <begin position="1"/>
        <end position="115"/>
    </location>
</feature>
<evidence type="ECO:0000256" key="1">
    <source>
        <dbReference type="SAM" id="MobiDB-lite"/>
    </source>
</evidence>
<sequence>MSTGRDDIPADPQYPSQEPDSTLIDRGLDDPLDEGFVAPEKWSAGEDYGTTAEEQRQGESFEQRLSQEIPEPDPYEEAAVEEENLNDGEVGDERAGRLAEPNRGIGEDTEGALVGDDVGIDAGAASAEEAAVHTVDDEE</sequence>
<dbReference type="InterPro" id="IPR043763">
    <property type="entry name" value="DUF5709"/>
</dbReference>
<dbReference type="AlphaFoldDB" id="A0A3L8PRG9"/>
<evidence type="ECO:0000313" key="4">
    <source>
        <dbReference type="Proteomes" id="UP000282515"/>
    </source>
</evidence>
<dbReference type="EMBL" id="RDBF01000003">
    <property type="protein sequence ID" value="RLV56542.1"/>
    <property type="molecule type" value="Genomic_DNA"/>
</dbReference>
<feature type="compositionally biased region" description="Acidic residues" evidence="1">
    <location>
        <begin position="70"/>
        <end position="90"/>
    </location>
</feature>
<gene>
    <name evidence="3" type="ORF">D9V41_05560</name>
</gene>
<feature type="compositionally biased region" description="Basic and acidic residues" evidence="1">
    <location>
        <begin position="53"/>
        <end position="62"/>
    </location>
</feature>
<name>A0A3L8PRG9_9ACTN</name>
<comment type="caution">
    <text evidence="3">The sequence shown here is derived from an EMBL/GenBank/DDBJ whole genome shotgun (WGS) entry which is preliminary data.</text>
</comment>
<evidence type="ECO:0000313" key="3">
    <source>
        <dbReference type="EMBL" id="RLV56542.1"/>
    </source>
</evidence>
<dbReference type="RefSeq" id="WP_121793547.1">
    <property type="nucleotide sequence ID" value="NZ_RDBF01000003.1"/>
</dbReference>
<keyword evidence="4" id="KW-1185">Reference proteome</keyword>
<proteinExistence type="predicted"/>
<evidence type="ECO:0000259" key="2">
    <source>
        <dbReference type="Pfam" id="PF18970"/>
    </source>
</evidence>
<feature type="domain" description="DUF5709" evidence="2">
    <location>
        <begin position="89"/>
        <end position="137"/>
    </location>
</feature>
<dbReference type="Proteomes" id="UP000282515">
    <property type="component" value="Unassembled WGS sequence"/>
</dbReference>
<organism evidence="3 4">
    <name type="scientific">Aeromicrobium phragmitis</name>
    <dbReference type="NCBI Taxonomy" id="2478914"/>
    <lineage>
        <taxon>Bacteria</taxon>
        <taxon>Bacillati</taxon>
        <taxon>Actinomycetota</taxon>
        <taxon>Actinomycetes</taxon>
        <taxon>Propionibacteriales</taxon>
        <taxon>Nocardioidaceae</taxon>
        <taxon>Aeromicrobium</taxon>
    </lineage>
</organism>
<dbReference type="OrthoDB" id="3212066at2"/>
<protein>
    <recommendedName>
        <fullName evidence="2">DUF5709 domain-containing protein</fullName>
    </recommendedName>
</protein>
<accession>A0A3L8PRG9</accession>
<dbReference type="Pfam" id="PF18970">
    <property type="entry name" value="DUF5709"/>
    <property type="match status" value="1"/>
</dbReference>
<reference evidence="3 4" key="1">
    <citation type="submission" date="2018-10" db="EMBL/GenBank/DDBJ databases">
        <title>Aeromicrobium sp. 9W16Y-2 whole genome shotgun sequence.</title>
        <authorList>
            <person name="Li F."/>
        </authorList>
    </citation>
    <scope>NUCLEOTIDE SEQUENCE [LARGE SCALE GENOMIC DNA]</scope>
    <source>
        <strain evidence="3 4">9W16Y-2</strain>
    </source>
</reference>